<evidence type="ECO:0000256" key="2">
    <source>
        <dbReference type="ARBA" id="ARBA00022552"/>
    </source>
</evidence>
<evidence type="ECO:0000313" key="4">
    <source>
        <dbReference type="EMBL" id="CAL0326247.1"/>
    </source>
</evidence>
<keyword evidence="2" id="KW-0698">rRNA processing</keyword>
<reference evidence="4 5" key="1">
    <citation type="submission" date="2024-03" db="EMBL/GenBank/DDBJ databases">
        <authorList>
            <person name="Martinez-Hernandez J."/>
        </authorList>
    </citation>
    <scope>NUCLEOTIDE SEQUENCE [LARGE SCALE GENOMIC DNA]</scope>
</reference>
<evidence type="ECO:0000256" key="1">
    <source>
        <dbReference type="ARBA" id="ARBA00006524"/>
    </source>
</evidence>
<dbReference type="GO" id="GO:0006364">
    <property type="term" value="P:rRNA processing"/>
    <property type="evidence" value="ECO:0007669"/>
    <property type="project" value="UniProtKB-KW"/>
</dbReference>
<comment type="similarity">
    <text evidence="1">Belongs to the TSR2 family.</text>
</comment>
<dbReference type="InterPro" id="IPR019398">
    <property type="entry name" value="Pre-rRNA_process_TSR2"/>
</dbReference>
<dbReference type="Proteomes" id="UP001497480">
    <property type="component" value="Unassembled WGS sequence"/>
</dbReference>
<comment type="caution">
    <text evidence="4">The sequence shown here is derived from an EMBL/GenBank/DDBJ whole genome shotgun (WGS) entry which is preliminary data.</text>
</comment>
<feature type="region of interest" description="Disordered" evidence="3">
    <location>
        <begin position="117"/>
        <end position="185"/>
    </location>
</feature>
<dbReference type="Pfam" id="PF10273">
    <property type="entry name" value="WGG"/>
    <property type="match status" value="1"/>
</dbReference>
<sequence>MDGGMRRLQGESIPMFSEGIGLILYRWSALRTAVENEWGGRDSRLKADQLAADILPWTGDLHSCKRLKYLFRGVLIAIWKLPKLLSVRFCYFHSMKVLLSYLIEIGWENEVIVNYDEEDEEEDGDNEESVIGDDNSSNMNVDTPKYESNVNSVNTQVSSPLPTVSGEADDGWIAVSNRRNKGRKN</sequence>
<dbReference type="AlphaFoldDB" id="A0AAV1XZ26"/>
<dbReference type="PANTHER" id="PTHR21250">
    <property type="entry name" value="PRE-RRNA-PROCESSING PROTEIN TSR2 HOMOLOG"/>
    <property type="match status" value="1"/>
</dbReference>
<evidence type="ECO:0000256" key="3">
    <source>
        <dbReference type="SAM" id="MobiDB-lite"/>
    </source>
</evidence>
<protein>
    <recommendedName>
        <fullName evidence="6">Pre-rRNA-processing protein TSR2</fullName>
    </recommendedName>
</protein>
<proteinExistence type="inferred from homology"/>
<keyword evidence="5" id="KW-1185">Reference proteome</keyword>
<feature type="compositionally biased region" description="Acidic residues" evidence="3">
    <location>
        <begin position="117"/>
        <end position="131"/>
    </location>
</feature>
<organism evidence="4 5">
    <name type="scientific">Lupinus luteus</name>
    <name type="common">European yellow lupine</name>
    <dbReference type="NCBI Taxonomy" id="3873"/>
    <lineage>
        <taxon>Eukaryota</taxon>
        <taxon>Viridiplantae</taxon>
        <taxon>Streptophyta</taxon>
        <taxon>Embryophyta</taxon>
        <taxon>Tracheophyta</taxon>
        <taxon>Spermatophyta</taxon>
        <taxon>Magnoliopsida</taxon>
        <taxon>eudicotyledons</taxon>
        <taxon>Gunneridae</taxon>
        <taxon>Pentapetalae</taxon>
        <taxon>rosids</taxon>
        <taxon>fabids</taxon>
        <taxon>Fabales</taxon>
        <taxon>Fabaceae</taxon>
        <taxon>Papilionoideae</taxon>
        <taxon>50 kb inversion clade</taxon>
        <taxon>genistoids sensu lato</taxon>
        <taxon>core genistoids</taxon>
        <taxon>Genisteae</taxon>
        <taxon>Lupinus</taxon>
    </lineage>
</organism>
<name>A0AAV1XZ26_LUPLU</name>
<feature type="compositionally biased region" description="Low complexity" evidence="3">
    <location>
        <begin position="148"/>
        <end position="159"/>
    </location>
</feature>
<evidence type="ECO:0000313" key="5">
    <source>
        <dbReference type="Proteomes" id="UP001497480"/>
    </source>
</evidence>
<gene>
    <name evidence="4" type="ORF">LLUT_LOCUS27307</name>
</gene>
<dbReference type="EMBL" id="CAXHTB010000019">
    <property type="protein sequence ID" value="CAL0326247.1"/>
    <property type="molecule type" value="Genomic_DNA"/>
</dbReference>
<evidence type="ECO:0008006" key="6">
    <source>
        <dbReference type="Google" id="ProtNLM"/>
    </source>
</evidence>
<accession>A0AAV1XZ26</accession>